<dbReference type="SUPFAM" id="SSF56935">
    <property type="entry name" value="Porins"/>
    <property type="match status" value="1"/>
</dbReference>
<evidence type="ECO:0000259" key="12">
    <source>
        <dbReference type="Pfam" id="PF13609"/>
    </source>
</evidence>
<dbReference type="AlphaFoldDB" id="A0A972JB26"/>
<keyword evidence="6 11" id="KW-0732">Signal</keyword>
<dbReference type="GO" id="GO:0009279">
    <property type="term" value="C:cell outer membrane"/>
    <property type="evidence" value="ECO:0007669"/>
    <property type="project" value="UniProtKB-SubCell"/>
</dbReference>
<dbReference type="Proteomes" id="UP000599523">
    <property type="component" value="Unassembled WGS sequence"/>
</dbReference>
<protein>
    <submittedName>
        <fullName evidence="13">Porin</fullName>
    </submittedName>
</protein>
<dbReference type="PRINTS" id="PR00184">
    <property type="entry name" value="NEISSPPORIN"/>
</dbReference>
<evidence type="ECO:0000256" key="8">
    <source>
        <dbReference type="ARBA" id="ARBA00023114"/>
    </source>
</evidence>
<dbReference type="GO" id="GO:0046930">
    <property type="term" value="C:pore complex"/>
    <property type="evidence" value="ECO:0007669"/>
    <property type="project" value="UniProtKB-KW"/>
</dbReference>
<comment type="caution">
    <text evidence="13">The sequence shown here is derived from an EMBL/GenBank/DDBJ whole genome shotgun (WGS) entry which is preliminary data.</text>
</comment>
<evidence type="ECO:0000256" key="1">
    <source>
        <dbReference type="ARBA" id="ARBA00004571"/>
    </source>
</evidence>
<evidence type="ECO:0000256" key="4">
    <source>
        <dbReference type="ARBA" id="ARBA00022452"/>
    </source>
</evidence>
<keyword evidence="10" id="KW-0998">Cell outer membrane</keyword>
<dbReference type="InterPro" id="IPR001702">
    <property type="entry name" value="Porin_Gram-ve"/>
</dbReference>
<evidence type="ECO:0000256" key="6">
    <source>
        <dbReference type="ARBA" id="ARBA00022729"/>
    </source>
</evidence>
<dbReference type="RefSeq" id="WP_168987781.1">
    <property type="nucleotide sequence ID" value="NZ_CAWPHM010000265.1"/>
</dbReference>
<evidence type="ECO:0000313" key="13">
    <source>
        <dbReference type="EMBL" id="NMG03022.1"/>
    </source>
</evidence>
<dbReference type="EMBL" id="WTVM01000040">
    <property type="protein sequence ID" value="NMG03022.1"/>
    <property type="molecule type" value="Genomic_DNA"/>
</dbReference>
<dbReference type="Gene3D" id="2.40.160.10">
    <property type="entry name" value="Porin"/>
    <property type="match status" value="1"/>
</dbReference>
<dbReference type="PANTHER" id="PTHR34501:SF9">
    <property type="entry name" value="MAJOR OUTER MEMBRANE PROTEIN P.IA"/>
    <property type="match status" value="1"/>
</dbReference>
<evidence type="ECO:0000256" key="3">
    <source>
        <dbReference type="ARBA" id="ARBA00022448"/>
    </source>
</evidence>
<evidence type="ECO:0000256" key="7">
    <source>
        <dbReference type="ARBA" id="ARBA00023065"/>
    </source>
</evidence>
<dbReference type="PANTHER" id="PTHR34501">
    <property type="entry name" value="PROTEIN YDDL-RELATED"/>
    <property type="match status" value="1"/>
</dbReference>
<evidence type="ECO:0000256" key="11">
    <source>
        <dbReference type="SAM" id="SignalP"/>
    </source>
</evidence>
<dbReference type="InterPro" id="IPR050298">
    <property type="entry name" value="Gram-neg_bact_OMP"/>
</dbReference>
<evidence type="ECO:0000313" key="14">
    <source>
        <dbReference type="Proteomes" id="UP000599523"/>
    </source>
</evidence>
<keyword evidence="3" id="KW-0813">Transport</keyword>
<feature type="signal peptide" evidence="11">
    <location>
        <begin position="1"/>
        <end position="21"/>
    </location>
</feature>
<evidence type="ECO:0000256" key="5">
    <source>
        <dbReference type="ARBA" id="ARBA00022692"/>
    </source>
</evidence>
<dbReference type="InterPro" id="IPR033900">
    <property type="entry name" value="Gram_neg_porin_domain"/>
</dbReference>
<gene>
    <name evidence="13" type="ORF">GPA21_08550</name>
</gene>
<reference evidence="13" key="1">
    <citation type="submission" date="2019-12" db="EMBL/GenBank/DDBJ databases">
        <title>Comparative genomics gives insights into the taxonomy of the Azoarcus-Aromatoleum group and reveals separate origins of nif in the plant-associated Azoarcus and non-plant-associated Aromatoleum sub-groups.</title>
        <authorList>
            <person name="Lafos M."/>
            <person name="Maluk M."/>
            <person name="Batista M."/>
            <person name="Junghare M."/>
            <person name="Carmona M."/>
            <person name="Faoro H."/>
            <person name="Cruz L.M."/>
            <person name="Battistoni F."/>
            <person name="De Souza E."/>
            <person name="Pedrosa F."/>
            <person name="Chen W.-M."/>
            <person name="Poole P.S."/>
            <person name="Dixon R.A."/>
            <person name="James E.K."/>
        </authorList>
    </citation>
    <scope>NUCLEOTIDE SEQUENCE</scope>
    <source>
        <strain evidence="13">NSC3</strain>
    </source>
</reference>
<name>A0A972JB26_9RHOO</name>
<dbReference type="GO" id="GO:0015288">
    <property type="term" value="F:porin activity"/>
    <property type="evidence" value="ECO:0007669"/>
    <property type="project" value="UniProtKB-KW"/>
</dbReference>
<keyword evidence="5" id="KW-0812">Transmembrane</keyword>
<comment type="subunit">
    <text evidence="2">Homotrimer.</text>
</comment>
<organism evidence="13 14">
    <name type="scientific">Azoarcus taiwanensis</name>
    <dbReference type="NCBI Taxonomy" id="666964"/>
    <lineage>
        <taxon>Bacteria</taxon>
        <taxon>Pseudomonadati</taxon>
        <taxon>Pseudomonadota</taxon>
        <taxon>Betaproteobacteria</taxon>
        <taxon>Rhodocyclales</taxon>
        <taxon>Zoogloeaceae</taxon>
        <taxon>Azoarcus</taxon>
    </lineage>
</organism>
<accession>A0A972JB26</accession>
<dbReference type="InterPro" id="IPR023614">
    <property type="entry name" value="Porin_dom_sf"/>
</dbReference>
<sequence length="343" mass="36412">MQKKLIALAVAGMIAAPAAMAQSNVTIYGLVDMGYTYRSDNIASGVGSKSALDSGVQSGNRLGFRGTEDLGNGLKAGFVLEMGLFVDNGQSRPDGNFSRQSFLTLSGDFGTVAAGRQYSPQFNMLSALDPFGTGTVGQANNLYVHDTRLSNTIAYVSPSFSGLNVTVAHSTQADDIKQENLANVGDARVWAIAPVYRNGPIMVGLNYHRIKAKSVSDSATKVWDLGGSYDFGVVKLSAMYGSRKDSDINLDRRQWFVGATAPVSEVGNVLLSYGQTKNKGVTGSPKATQWALGYTHNLSSRTNLYAAYADISNKSGAAFSVGDSSNSGQGYQQGFSVGVRHRF</sequence>
<dbReference type="InterPro" id="IPR002299">
    <property type="entry name" value="Porin_Neis"/>
</dbReference>
<evidence type="ECO:0000256" key="9">
    <source>
        <dbReference type="ARBA" id="ARBA00023136"/>
    </source>
</evidence>
<feature type="chain" id="PRO_5036872396" evidence="11">
    <location>
        <begin position="22"/>
        <end position="343"/>
    </location>
</feature>
<dbReference type="GO" id="GO:0034220">
    <property type="term" value="P:monoatomic ion transmembrane transport"/>
    <property type="evidence" value="ECO:0007669"/>
    <property type="project" value="InterPro"/>
</dbReference>
<proteinExistence type="predicted"/>
<evidence type="ECO:0000256" key="2">
    <source>
        <dbReference type="ARBA" id="ARBA00011233"/>
    </source>
</evidence>
<keyword evidence="7" id="KW-0406">Ion transport</keyword>
<feature type="domain" description="Porin" evidence="12">
    <location>
        <begin position="7"/>
        <end position="314"/>
    </location>
</feature>
<evidence type="ECO:0000256" key="10">
    <source>
        <dbReference type="ARBA" id="ARBA00023237"/>
    </source>
</evidence>
<keyword evidence="8" id="KW-0626">Porin</keyword>
<keyword evidence="14" id="KW-1185">Reference proteome</keyword>
<comment type="subcellular location">
    <subcellularLocation>
        <location evidence="1">Cell outer membrane</location>
        <topology evidence="1">Multi-pass membrane protein</topology>
    </subcellularLocation>
</comment>
<keyword evidence="9" id="KW-0472">Membrane</keyword>
<dbReference type="PRINTS" id="PR00182">
    <property type="entry name" value="ECOLNEIPORIN"/>
</dbReference>
<dbReference type="CDD" id="cd00342">
    <property type="entry name" value="gram_neg_porins"/>
    <property type="match status" value="1"/>
</dbReference>
<dbReference type="Pfam" id="PF13609">
    <property type="entry name" value="Porin_4"/>
    <property type="match status" value="1"/>
</dbReference>
<keyword evidence="4" id="KW-1134">Transmembrane beta strand</keyword>